<dbReference type="PANTHER" id="PTHR30151">
    <property type="entry name" value="ALKANE SULFONATE ABC TRANSPORTER-RELATED, MEMBRANE SUBUNIT"/>
    <property type="match status" value="1"/>
</dbReference>
<evidence type="ECO:0000256" key="7">
    <source>
        <dbReference type="RuleBase" id="RU363032"/>
    </source>
</evidence>
<evidence type="ECO:0000313" key="9">
    <source>
        <dbReference type="EMBL" id="MDR6938767.1"/>
    </source>
</evidence>
<feature type="transmembrane region" description="Helical" evidence="7">
    <location>
        <begin position="6"/>
        <end position="33"/>
    </location>
</feature>
<name>A0ABU1T061_9ACTO</name>
<dbReference type="Pfam" id="PF00528">
    <property type="entry name" value="BPD_transp_1"/>
    <property type="match status" value="1"/>
</dbReference>
<comment type="subcellular location">
    <subcellularLocation>
        <location evidence="1 7">Cell membrane</location>
        <topology evidence="1 7">Multi-pass membrane protein</topology>
    </subcellularLocation>
</comment>
<organism evidence="9 10">
    <name type="scientific">Arcanobacterium hippocoleae</name>
    <dbReference type="NCBI Taxonomy" id="149017"/>
    <lineage>
        <taxon>Bacteria</taxon>
        <taxon>Bacillati</taxon>
        <taxon>Actinomycetota</taxon>
        <taxon>Actinomycetes</taxon>
        <taxon>Actinomycetales</taxon>
        <taxon>Actinomycetaceae</taxon>
        <taxon>Arcanobacterium</taxon>
    </lineage>
</organism>
<dbReference type="EMBL" id="JAVDUJ010000001">
    <property type="protein sequence ID" value="MDR6938767.1"/>
    <property type="molecule type" value="Genomic_DNA"/>
</dbReference>
<protein>
    <submittedName>
        <fullName evidence="9">NitT/TauT family transport system permease protein</fullName>
    </submittedName>
</protein>
<gene>
    <name evidence="9" type="ORF">J2S36_000310</name>
</gene>
<proteinExistence type="inferred from homology"/>
<dbReference type="InterPro" id="IPR000515">
    <property type="entry name" value="MetI-like"/>
</dbReference>
<evidence type="ECO:0000256" key="5">
    <source>
        <dbReference type="ARBA" id="ARBA00022989"/>
    </source>
</evidence>
<feature type="transmembrane region" description="Helical" evidence="7">
    <location>
        <begin position="64"/>
        <end position="83"/>
    </location>
</feature>
<evidence type="ECO:0000256" key="6">
    <source>
        <dbReference type="ARBA" id="ARBA00023136"/>
    </source>
</evidence>
<feature type="domain" description="ABC transmembrane type-1" evidence="8">
    <location>
        <begin position="57"/>
        <end position="238"/>
    </location>
</feature>
<keyword evidence="10" id="KW-1185">Reference proteome</keyword>
<reference evidence="9 10" key="1">
    <citation type="submission" date="2023-07" db="EMBL/GenBank/DDBJ databases">
        <title>Sequencing the genomes of 1000 actinobacteria strains.</title>
        <authorList>
            <person name="Klenk H.-P."/>
        </authorList>
    </citation>
    <scope>NUCLEOTIDE SEQUENCE [LARGE SCALE GENOMIC DNA]</scope>
    <source>
        <strain evidence="9 10">DSM 15539</strain>
    </source>
</reference>
<comment type="caution">
    <text evidence="9">The sequence shown here is derived from an EMBL/GenBank/DDBJ whole genome shotgun (WGS) entry which is preliminary data.</text>
</comment>
<dbReference type="PANTHER" id="PTHR30151:SF20">
    <property type="entry name" value="ABC TRANSPORTER PERMEASE PROTEIN HI_0355-RELATED"/>
    <property type="match status" value="1"/>
</dbReference>
<evidence type="ECO:0000256" key="1">
    <source>
        <dbReference type="ARBA" id="ARBA00004651"/>
    </source>
</evidence>
<keyword evidence="4 7" id="KW-0812">Transmembrane</keyword>
<dbReference type="CDD" id="cd06261">
    <property type="entry name" value="TM_PBP2"/>
    <property type="match status" value="1"/>
</dbReference>
<comment type="similarity">
    <text evidence="7">Belongs to the binding-protein-dependent transport system permease family.</text>
</comment>
<dbReference type="PROSITE" id="PS50928">
    <property type="entry name" value="ABC_TM1"/>
    <property type="match status" value="1"/>
</dbReference>
<dbReference type="InterPro" id="IPR035906">
    <property type="entry name" value="MetI-like_sf"/>
</dbReference>
<evidence type="ECO:0000313" key="10">
    <source>
        <dbReference type="Proteomes" id="UP001266099"/>
    </source>
</evidence>
<keyword evidence="2 7" id="KW-0813">Transport</keyword>
<sequence>MRLPNWLAPVLLGLSVILGWLIFTTTGIIAPYLLPHPGAVLANLIHGLTAGYLLDSLVQTNIEAGIGAGFAAIIGVPLGLAIAHWKIFSASIEPYLAASQAIPAVAIAPLLVTWIGYGIAPIITLCAIIVVFPIVISTGVGIRSIDSDVIAAARLDGAGGINLLTRIEIPLAAPNILAGFRNGFTLAITGAVVGEMIIGGQKGLGIMLITAQHLHDLPAMFATIILLAITAVFIYLILRAIEMKVVQIVSV</sequence>
<feature type="transmembrane region" description="Helical" evidence="7">
    <location>
        <begin position="217"/>
        <end position="238"/>
    </location>
</feature>
<dbReference type="Gene3D" id="1.10.3720.10">
    <property type="entry name" value="MetI-like"/>
    <property type="match status" value="1"/>
</dbReference>
<feature type="transmembrane region" description="Helical" evidence="7">
    <location>
        <begin position="95"/>
        <end position="116"/>
    </location>
</feature>
<evidence type="ECO:0000256" key="4">
    <source>
        <dbReference type="ARBA" id="ARBA00022692"/>
    </source>
</evidence>
<evidence type="ECO:0000259" key="8">
    <source>
        <dbReference type="PROSITE" id="PS50928"/>
    </source>
</evidence>
<feature type="transmembrane region" description="Helical" evidence="7">
    <location>
        <begin position="122"/>
        <end position="142"/>
    </location>
</feature>
<dbReference type="Proteomes" id="UP001266099">
    <property type="component" value="Unassembled WGS sequence"/>
</dbReference>
<keyword evidence="3" id="KW-1003">Cell membrane</keyword>
<accession>A0ABU1T061</accession>
<keyword evidence="5 7" id="KW-1133">Transmembrane helix</keyword>
<feature type="transmembrane region" description="Helical" evidence="7">
    <location>
        <begin position="184"/>
        <end position="211"/>
    </location>
</feature>
<evidence type="ECO:0000256" key="3">
    <source>
        <dbReference type="ARBA" id="ARBA00022475"/>
    </source>
</evidence>
<dbReference type="RefSeq" id="WP_309954837.1">
    <property type="nucleotide sequence ID" value="NZ_CP136414.1"/>
</dbReference>
<evidence type="ECO:0000256" key="2">
    <source>
        <dbReference type="ARBA" id="ARBA00022448"/>
    </source>
</evidence>
<keyword evidence="6 7" id="KW-0472">Membrane</keyword>
<dbReference type="SUPFAM" id="SSF161098">
    <property type="entry name" value="MetI-like"/>
    <property type="match status" value="1"/>
</dbReference>